<name>F4RC35_MELLP</name>
<dbReference type="EMBL" id="GL883095">
    <property type="protein sequence ID" value="EGG10206.1"/>
    <property type="molecule type" value="Genomic_DNA"/>
</dbReference>
<dbReference type="GO" id="GO:0016020">
    <property type="term" value="C:membrane"/>
    <property type="evidence" value="ECO:0007669"/>
    <property type="project" value="UniProtKB-SubCell"/>
</dbReference>
<dbReference type="InterPro" id="IPR007248">
    <property type="entry name" value="Mpv17_PMP22"/>
</dbReference>
<proteinExistence type="inferred from homology"/>
<dbReference type="VEuPathDB" id="FungiDB:MELLADRAFT_94608"/>
<evidence type="ECO:0000256" key="3">
    <source>
        <dbReference type="ARBA" id="ARBA00022692"/>
    </source>
</evidence>
<dbReference type="Pfam" id="PF04117">
    <property type="entry name" value="Mpv17_PMP22"/>
    <property type="match status" value="1"/>
</dbReference>
<evidence type="ECO:0000256" key="4">
    <source>
        <dbReference type="ARBA" id="ARBA00022989"/>
    </source>
</evidence>
<dbReference type="GO" id="GO:0005739">
    <property type="term" value="C:mitochondrion"/>
    <property type="evidence" value="ECO:0007669"/>
    <property type="project" value="TreeGrafter"/>
</dbReference>
<dbReference type="RefSeq" id="XP_007406507.1">
    <property type="nucleotide sequence ID" value="XM_007406445.1"/>
</dbReference>
<evidence type="ECO:0000313" key="7">
    <source>
        <dbReference type="EMBL" id="EGG10206.1"/>
    </source>
</evidence>
<dbReference type="HOGENOM" id="CLU_1023362_0_0_1"/>
<keyword evidence="8" id="KW-1185">Reference proteome</keyword>
<keyword evidence="3 6" id="KW-0812">Transmembrane</keyword>
<comment type="subcellular location">
    <subcellularLocation>
        <location evidence="1">Membrane</location>
        <topology evidence="1">Multi-pass membrane protein</topology>
    </subcellularLocation>
</comment>
<dbReference type="PANTHER" id="PTHR11266:SF50">
    <property type="entry name" value="VACUOLAR MEMBRANE PROTEIN YOR292C"/>
    <property type="match status" value="1"/>
</dbReference>
<dbReference type="STRING" id="747676.F4RC35"/>
<dbReference type="eggNOG" id="KOG1944">
    <property type="taxonomic scope" value="Eukaryota"/>
</dbReference>
<comment type="similarity">
    <text evidence="2 6">Belongs to the peroxisomal membrane protein PXMP2/4 family.</text>
</comment>
<accession>F4RC35</accession>
<dbReference type="PANTHER" id="PTHR11266">
    <property type="entry name" value="PEROXISOMAL MEMBRANE PROTEIN 2, PXMP2 MPV17"/>
    <property type="match status" value="1"/>
</dbReference>
<keyword evidence="4 6" id="KW-1133">Transmembrane helix</keyword>
<reference evidence="8" key="1">
    <citation type="journal article" date="2011" name="Proc. Natl. Acad. Sci. U.S.A.">
        <title>Obligate biotrophy features unraveled by the genomic analysis of rust fungi.</title>
        <authorList>
            <person name="Duplessis S."/>
            <person name="Cuomo C.A."/>
            <person name="Lin Y.-C."/>
            <person name="Aerts A."/>
            <person name="Tisserant E."/>
            <person name="Veneault-Fourrey C."/>
            <person name="Joly D.L."/>
            <person name="Hacquard S."/>
            <person name="Amselem J."/>
            <person name="Cantarel B.L."/>
            <person name="Chiu R."/>
            <person name="Coutinho P.M."/>
            <person name="Feau N."/>
            <person name="Field M."/>
            <person name="Frey P."/>
            <person name="Gelhaye E."/>
            <person name="Goldberg J."/>
            <person name="Grabherr M.G."/>
            <person name="Kodira C.D."/>
            <person name="Kohler A."/>
            <person name="Kuees U."/>
            <person name="Lindquist E.A."/>
            <person name="Lucas S.M."/>
            <person name="Mago R."/>
            <person name="Mauceli E."/>
            <person name="Morin E."/>
            <person name="Murat C."/>
            <person name="Pangilinan J.L."/>
            <person name="Park R."/>
            <person name="Pearson M."/>
            <person name="Quesneville H."/>
            <person name="Rouhier N."/>
            <person name="Sakthikumar S."/>
            <person name="Salamov A.A."/>
            <person name="Schmutz J."/>
            <person name="Selles B."/>
            <person name="Shapiro H."/>
            <person name="Tanguay P."/>
            <person name="Tuskan G.A."/>
            <person name="Henrissat B."/>
            <person name="Van de Peer Y."/>
            <person name="Rouze P."/>
            <person name="Ellis J.G."/>
            <person name="Dodds P.N."/>
            <person name="Schein J.E."/>
            <person name="Zhong S."/>
            <person name="Hamelin R.C."/>
            <person name="Grigoriev I.V."/>
            <person name="Szabo L.J."/>
            <person name="Martin F."/>
        </authorList>
    </citation>
    <scope>NUCLEOTIDE SEQUENCE [LARGE SCALE GENOMIC DNA]</scope>
    <source>
        <strain evidence="8">98AG31 / pathotype 3-4-7</strain>
    </source>
</reference>
<evidence type="ECO:0000313" key="8">
    <source>
        <dbReference type="Proteomes" id="UP000001072"/>
    </source>
</evidence>
<evidence type="ECO:0000256" key="5">
    <source>
        <dbReference type="ARBA" id="ARBA00023136"/>
    </source>
</evidence>
<dbReference type="GeneID" id="18936932"/>
<dbReference type="KEGG" id="mlr:MELLADRAFT_94608"/>
<feature type="transmembrane region" description="Helical" evidence="6">
    <location>
        <begin position="21"/>
        <end position="39"/>
    </location>
</feature>
<evidence type="ECO:0000256" key="6">
    <source>
        <dbReference type="RuleBase" id="RU363053"/>
    </source>
</evidence>
<keyword evidence="5 6" id="KW-0472">Membrane</keyword>
<dbReference type="Proteomes" id="UP000001072">
    <property type="component" value="Unassembled WGS sequence"/>
</dbReference>
<dbReference type="AlphaFoldDB" id="F4RC35"/>
<evidence type="ECO:0000256" key="1">
    <source>
        <dbReference type="ARBA" id="ARBA00004141"/>
    </source>
</evidence>
<protein>
    <submittedName>
        <fullName evidence="7">Uncharacterized protein</fullName>
    </submittedName>
</protein>
<feature type="transmembrane region" description="Helical" evidence="6">
    <location>
        <begin position="59"/>
        <end position="76"/>
    </location>
</feature>
<gene>
    <name evidence="7" type="ORF">MELLADRAFT_94608</name>
</gene>
<organism evidence="8">
    <name type="scientific">Melampsora larici-populina (strain 98AG31 / pathotype 3-4-7)</name>
    <name type="common">Poplar leaf rust fungus</name>
    <dbReference type="NCBI Taxonomy" id="747676"/>
    <lineage>
        <taxon>Eukaryota</taxon>
        <taxon>Fungi</taxon>
        <taxon>Dikarya</taxon>
        <taxon>Basidiomycota</taxon>
        <taxon>Pucciniomycotina</taxon>
        <taxon>Pucciniomycetes</taxon>
        <taxon>Pucciniales</taxon>
        <taxon>Melampsoraceae</taxon>
        <taxon>Melampsora</taxon>
    </lineage>
</organism>
<feature type="transmembrane region" description="Helical" evidence="6">
    <location>
        <begin position="222"/>
        <end position="243"/>
    </location>
</feature>
<dbReference type="InParanoid" id="F4RC35"/>
<feature type="transmembrane region" description="Helical" evidence="6">
    <location>
        <begin position="183"/>
        <end position="202"/>
    </location>
</feature>
<evidence type="ECO:0000256" key="2">
    <source>
        <dbReference type="ARBA" id="ARBA00006824"/>
    </source>
</evidence>
<dbReference type="OrthoDB" id="10267969at2759"/>
<sequence>MLRLLLRYYERSFRSHPILTLALANGICSICGDGAAQLIPILTSQEQPDVQLSFDFSRLLRYFVFGLNMGPYVISLSTDRNSYLQLTNSVAFLHRTEGFRIGGKWNEPKPKTIEAGEKLGVEHDVEMSLIGSPTASSSTLPTHSTSKPTGGAPLPLLTIFKMVLADQLLIEVFHTLRLRYKPLLTFVFSPNLSIVFLGYMAITEGADLVELQSRIQRLFWKLLIVNWQVWPIIQVIYQAVFVISWCRKLWLKLSCHYVGDQFSIYAPEVKSG</sequence>